<comment type="catalytic activity">
    <reaction evidence="2">
        <text>a 3'-end 2',3'-cyclophospho-ribonucleotide-RNA + H2O = a 3'-end 2'-phospho-ribonucleotide-RNA + H(+)</text>
        <dbReference type="Rhea" id="RHEA:11828"/>
        <dbReference type="Rhea" id="RHEA-COMP:10464"/>
        <dbReference type="Rhea" id="RHEA-COMP:17353"/>
        <dbReference type="ChEBI" id="CHEBI:15377"/>
        <dbReference type="ChEBI" id="CHEBI:15378"/>
        <dbReference type="ChEBI" id="CHEBI:83064"/>
        <dbReference type="ChEBI" id="CHEBI:173113"/>
        <dbReference type="EC" id="3.1.4.58"/>
    </reaction>
</comment>
<proteinExistence type="inferred from homology"/>
<dbReference type="Proteomes" id="UP001162834">
    <property type="component" value="Chromosome"/>
</dbReference>
<feature type="short sequence motif" description="HXTX 2" evidence="2">
    <location>
        <begin position="121"/>
        <end position="124"/>
    </location>
</feature>
<feature type="active site" description="Proton acceptor" evidence="2">
    <location>
        <position position="121"/>
    </location>
</feature>
<feature type="short sequence motif" description="HXTX 1" evidence="2">
    <location>
        <begin position="36"/>
        <end position="39"/>
    </location>
</feature>
<dbReference type="GO" id="GO:0008664">
    <property type="term" value="F:RNA 2',3'-cyclic 3'-phosphodiesterase activity"/>
    <property type="evidence" value="ECO:0007669"/>
    <property type="project" value="UniProtKB-EC"/>
</dbReference>
<dbReference type="KEGG" id="sbae:DSM104329_03094"/>
<accession>A0A9E6XYP7</accession>
<comment type="similarity">
    <text evidence="2">Belongs to the 2H phosphoesterase superfamily. ThpR family.</text>
</comment>
<evidence type="ECO:0000313" key="5">
    <source>
        <dbReference type="Proteomes" id="UP001162834"/>
    </source>
</evidence>
<dbReference type="Gene3D" id="3.90.1140.10">
    <property type="entry name" value="Cyclic phosphodiesterase"/>
    <property type="match status" value="1"/>
</dbReference>
<dbReference type="Pfam" id="PF02834">
    <property type="entry name" value="LigT_PEase"/>
    <property type="match status" value="1"/>
</dbReference>
<evidence type="ECO:0000313" key="4">
    <source>
        <dbReference type="EMBL" id="UGS36685.1"/>
    </source>
</evidence>
<feature type="active site" description="Proton donor" evidence="2">
    <location>
        <position position="36"/>
    </location>
</feature>
<name>A0A9E6XYP7_9ACTN</name>
<reference evidence="4" key="1">
    <citation type="journal article" date="2022" name="Int. J. Syst. Evol. Microbiol.">
        <title>Pseudomonas aegrilactucae sp. nov. and Pseudomonas morbosilactucae sp. nov., pathogens causing bacterial rot of lettuce in Japan.</title>
        <authorList>
            <person name="Sawada H."/>
            <person name="Fujikawa T."/>
            <person name="Satou M."/>
        </authorList>
    </citation>
    <scope>NUCLEOTIDE SEQUENCE</scope>
    <source>
        <strain evidence="4">0166_1</strain>
    </source>
</reference>
<dbReference type="EMBL" id="CP087164">
    <property type="protein sequence ID" value="UGS36685.1"/>
    <property type="molecule type" value="Genomic_DNA"/>
</dbReference>
<dbReference type="HAMAP" id="MF_01940">
    <property type="entry name" value="RNA_CPDase"/>
    <property type="match status" value="1"/>
</dbReference>
<comment type="function">
    <text evidence="2">Hydrolyzes RNA 2',3'-cyclic phosphodiester to an RNA 2'-phosphomonoester.</text>
</comment>
<feature type="domain" description="Phosphoesterase HXTX" evidence="3">
    <location>
        <begin position="24"/>
        <end position="82"/>
    </location>
</feature>
<dbReference type="AlphaFoldDB" id="A0A9E6XYP7"/>
<dbReference type="InterPro" id="IPR014051">
    <property type="entry name" value="Phosphoesterase_HXTX"/>
</dbReference>
<dbReference type="EC" id="3.1.4.58" evidence="2"/>
<dbReference type="InterPro" id="IPR004175">
    <property type="entry name" value="RNA_CPDase"/>
</dbReference>
<evidence type="ECO:0000259" key="3">
    <source>
        <dbReference type="Pfam" id="PF02834"/>
    </source>
</evidence>
<evidence type="ECO:0000256" key="2">
    <source>
        <dbReference type="HAMAP-Rule" id="MF_01940"/>
    </source>
</evidence>
<keyword evidence="1 2" id="KW-0378">Hydrolase</keyword>
<dbReference type="InterPro" id="IPR009097">
    <property type="entry name" value="Cyclic_Pdiesterase"/>
</dbReference>
<protein>
    <recommendedName>
        <fullName evidence="2">RNA 2',3'-cyclic phosphodiesterase</fullName>
        <shortName evidence="2">RNA 2',3'-CPDase</shortName>
        <ecNumber evidence="2">3.1.4.58</ecNumber>
    </recommendedName>
</protein>
<organism evidence="4 5">
    <name type="scientific">Capillimicrobium parvum</name>
    <dbReference type="NCBI Taxonomy" id="2884022"/>
    <lineage>
        <taxon>Bacteria</taxon>
        <taxon>Bacillati</taxon>
        <taxon>Actinomycetota</taxon>
        <taxon>Thermoleophilia</taxon>
        <taxon>Solirubrobacterales</taxon>
        <taxon>Capillimicrobiaceae</taxon>
        <taxon>Capillimicrobium</taxon>
    </lineage>
</organism>
<dbReference type="PANTHER" id="PTHR35561:SF1">
    <property type="entry name" value="RNA 2',3'-CYCLIC PHOSPHODIESTERASE"/>
    <property type="match status" value="1"/>
</dbReference>
<evidence type="ECO:0000256" key="1">
    <source>
        <dbReference type="ARBA" id="ARBA00022801"/>
    </source>
</evidence>
<dbReference type="RefSeq" id="WP_259310752.1">
    <property type="nucleotide sequence ID" value="NZ_CP087164.1"/>
</dbReference>
<sequence>MRCFVAAELPEAVRVALVAWAPRDDALRVLDPESLHLTLAFLGERSDEEVAAVSALLGPLARPVRALSLGGVLWLPRGRPRVLAVEVADGDGALGAMQAGVVAALADAIGFRAEPRPFLAHATVARVRAHGRVSRDRRAAVEAASPPEAGTFAAPALTLLRSRLSPRGARYEPVARTEL</sequence>
<gene>
    <name evidence="4" type="ORF">DSM104329_03094</name>
</gene>
<keyword evidence="5" id="KW-1185">Reference proteome</keyword>
<dbReference type="GO" id="GO:0004113">
    <property type="term" value="F:2',3'-cyclic-nucleotide 3'-phosphodiesterase activity"/>
    <property type="evidence" value="ECO:0007669"/>
    <property type="project" value="InterPro"/>
</dbReference>
<dbReference type="SUPFAM" id="SSF55144">
    <property type="entry name" value="LigT-like"/>
    <property type="match status" value="1"/>
</dbReference>
<dbReference type="PANTHER" id="PTHR35561">
    <property type="entry name" value="RNA 2',3'-CYCLIC PHOSPHODIESTERASE"/>
    <property type="match status" value="1"/>
</dbReference>
<dbReference type="NCBIfam" id="TIGR02258">
    <property type="entry name" value="2_5_ligase"/>
    <property type="match status" value="1"/>
</dbReference>